<dbReference type="RefSeq" id="WP_073298658.1">
    <property type="nucleotide sequence ID" value="NZ_FQUF01000041.1"/>
</dbReference>
<feature type="domain" description="Bacterial Ig-like" evidence="2">
    <location>
        <begin position="40"/>
        <end position="143"/>
    </location>
</feature>
<dbReference type="InterPro" id="IPR046878">
    <property type="entry name" value="Big_14"/>
</dbReference>
<evidence type="ECO:0000259" key="2">
    <source>
        <dbReference type="Pfam" id="PF20251"/>
    </source>
</evidence>
<dbReference type="Pfam" id="PF20251">
    <property type="entry name" value="Big_14"/>
    <property type="match status" value="1"/>
</dbReference>
<feature type="signal peptide" evidence="1">
    <location>
        <begin position="1"/>
        <end position="19"/>
    </location>
</feature>
<keyword evidence="4" id="KW-1185">Reference proteome</keyword>
<gene>
    <name evidence="3" type="ORF">SAMN02745249_02001</name>
</gene>
<keyword evidence="1" id="KW-0732">Signal</keyword>
<dbReference type="STRING" id="1121025.SAMN02745249_02001"/>
<organism evidence="3 4">
    <name type="scientific">Atopostipes suicloacalis DSM 15692</name>
    <dbReference type="NCBI Taxonomy" id="1121025"/>
    <lineage>
        <taxon>Bacteria</taxon>
        <taxon>Bacillati</taxon>
        <taxon>Bacillota</taxon>
        <taxon>Bacilli</taxon>
        <taxon>Lactobacillales</taxon>
        <taxon>Carnobacteriaceae</taxon>
        <taxon>Atopostipes</taxon>
    </lineage>
</organism>
<sequence length="147" mass="16714">MKKIIALLSLTLMSIFILTSCGTNNLGEESPYGEDVNNLDGVSIELNKDTYKPEGDIFELTVINDSEEDISYGVPYTLEYYKEDKWYEVEPDNEIGFVLILYTLSPGDEASDEINLDSYEPLETGRYRVLRQIGDETLTTEFEVAEE</sequence>
<proteinExistence type="predicted"/>
<evidence type="ECO:0000313" key="4">
    <source>
        <dbReference type="Proteomes" id="UP000184128"/>
    </source>
</evidence>
<feature type="chain" id="PRO_5039728977" description="Bacterial Ig-like domain-containing protein" evidence="1">
    <location>
        <begin position="20"/>
        <end position="147"/>
    </location>
</feature>
<reference evidence="4" key="1">
    <citation type="submission" date="2016-11" db="EMBL/GenBank/DDBJ databases">
        <authorList>
            <person name="Varghese N."/>
            <person name="Submissions S."/>
        </authorList>
    </citation>
    <scope>NUCLEOTIDE SEQUENCE [LARGE SCALE GENOMIC DNA]</scope>
    <source>
        <strain evidence="4">DSM 15692</strain>
    </source>
</reference>
<dbReference type="EMBL" id="FQUF01000041">
    <property type="protein sequence ID" value="SHF19011.1"/>
    <property type="molecule type" value="Genomic_DNA"/>
</dbReference>
<evidence type="ECO:0000256" key="1">
    <source>
        <dbReference type="SAM" id="SignalP"/>
    </source>
</evidence>
<protein>
    <recommendedName>
        <fullName evidence="2">Bacterial Ig-like domain-containing protein</fullName>
    </recommendedName>
</protein>
<accession>A0A1M4ZLW2</accession>
<dbReference type="OrthoDB" id="2697362at2"/>
<dbReference type="PROSITE" id="PS51257">
    <property type="entry name" value="PROKAR_LIPOPROTEIN"/>
    <property type="match status" value="1"/>
</dbReference>
<dbReference type="AlphaFoldDB" id="A0A1M4ZLW2"/>
<dbReference type="Proteomes" id="UP000184128">
    <property type="component" value="Unassembled WGS sequence"/>
</dbReference>
<name>A0A1M4ZLW2_9LACT</name>
<evidence type="ECO:0000313" key="3">
    <source>
        <dbReference type="EMBL" id="SHF19011.1"/>
    </source>
</evidence>